<keyword evidence="2" id="KW-0812">Transmembrane</keyword>
<feature type="compositionally biased region" description="Pro residues" evidence="1">
    <location>
        <begin position="26"/>
        <end position="35"/>
    </location>
</feature>
<feature type="domain" description="Extensin-like C-terminal" evidence="3">
    <location>
        <begin position="102"/>
        <end position="277"/>
    </location>
</feature>
<keyword evidence="5" id="KW-1185">Reference proteome</keyword>
<comment type="caution">
    <text evidence="4">The sequence shown here is derived from an EMBL/GenBank/DDBJ whole genome shotgun (WGS) entry which is preliminary data.</text>
</comment>
<dbReference type="InterPro" id="IPR009683">
    <property type="entry name" value="Extensin-like_C"/>
</dbReference>
<accession>A0A6L5Z3N7</accession>
<proteinExistence type="predicted"/>
<organism evidence="4 5">
    <name type="scientific">Halovulum marinum</name>
    <dbReference type="NCBI Taxonomy" id="2662447"/>
    <lineage>
        <taxon>Bacteria</taxon>
        <taxon>Pseudomonadati</taxon>
        <taxon>Pseudomonadota</taxon>
        <taxon>Alphaproteobacteria</taxon>
        <taxon>Rhodobacterales</taxon>
        <taxon>Paracoccaceae</taxon>
        <taxon>Halovulum</taxon>
    </lineage>
</organism>
<keyword evidence="2" id="KW-1133">Transmembrane helix</keyword>
<feature type="region of interest" description="Disordered" evidence="1">
    <location>
        <begin position="16"/>
        <end position="35"/>
    </location>
</feature>
<reference evidence="4 5" key="1">
    <citation type="submission" date="2019-10" db="EMBL/GenBank/DDBJ databases">
        <title>Cognatihalovulum marinum gen. nov. sp. nov., a new member of the family Rhodobacteraceae isolated from deep seawater of the Northwest Indian Ocean.</title>
        <authorList>
            <person name="Ruan C."/>
            <person name="Wang J."/>
            <person name="Zheng X."/>
            <person name="Song L."/>
            <person name="Zhu Y."/>
            <person name="Huang Y."/>
            <person name="Lu Z."/>
            <person name="Du W."/>
            <person name="Huang L."/>
            <person name="Dai X."/>
        </authorList>
    </citation>
    <scope>NUCLEOTIDE SEQUENCE [LARGE SCALE GENOMIC DNA]</scope>
    <source>
        <strain evidence="4 5">2CG4</strain>
    </source>
</reference>
<name>A0A6L5Z3N7_9RHOB</name>
<evidence type="ECO:0000256" key="1">
    <source>
        <dbReference type="SAM" id="MobiDB-lite"/>
    </source>
</evidence>
<dbReference type="Proteomes" id="UP000474957">
    <property type="component" value="Unassembled WGS sequence"/>
</dbReference>
<gene>
    <name evidence="4" type="ORF">GE300_16540</name>
</gene>
<dbReference type="AlphaFoldDB" id="A0A6L5Z3N7"/>
<sequence>MQTRDFEAATSRTDVFPHFLRRRDPPPPGPAPRPPLTLPGLLGALASLAGYVLLLAFVVVVGAALGPGIPERLNPLAPLDPAAPAGPLTAFKLDRATASPEACRAALDRIATPGLTRLPDRRVSAECSIAGHTRVRKLSRALLAPVSTSCPVALRLYLWERHAVQPAARAHLGQGVAEIGHLDSFACRPIRTENGEGEAMSAHATASAIDIGSVTLDSGRRLALADGWRNPDGKIRAFWRQLRDDGCTWFRTVLGPDFNSLHQDHFHLAQGRYNSCR</sequence>
<protein>
    <submittedName>
        <fullName evidence="4">Extensin</fullName>
    </submittedName>
</protein>
<evidence type="ECO:0000313" key="4">
    <source>
        <dbReference type="EMBL" id="MSU91193.1"/>
    </source>
</evidence>
<dbReference type="RefSeq" id="WP_154448090.1">
    <property type="nucleotide sequence ID" value="NZ_WIND01000016.1"/>
</dbReference>
<dbReference type="EMBL" id="WIND01000016">
    <property type="protein sequence ID" value="MSU91193.1"/>
    <property type="molecule type" value="Genomic_DNA"/>
</dbReference>
<dbReference type="Pfam" id="PF06904">
    <property type="entry name" value="Extensin-like_C"/>
    <property type="match status" value="1"/>
</dbReference>
<evidence type="ECO:0000256" key="2">
    <source>
        <dbReference type="SAM" id="Phobius"/>
    </source>
</evidence>
<evidence type="ECO:0000259" key="3">
    <source>
        <dbReference type="Pfam" id="PF06904"/>
    </source>
</evidence>
<keyword evidence="2" id="KW-0472">Membrane</keyword>
<evidence type="ECO:0000313" key="5">
    <source>
        <dbReference type="Proteomes" id="UP000474957"/>
    </source>
</evidence>
<feature type="transmembrane region" description="Helical" evidence="2">
    <location>
        <begin position="41"/>
        <end position="65"/>
    </location>
</feature>